<evidence type="ECO:0000256" key="1">
    <source>
        <dbReference type="SAM" id="MobiDB-lite"/>
    </source>
</evidence>
<comment type="caution">
    <text evidence="2">The sequence shown here is derived from an EMBL/GenBank/DDBJ whole genome shotgun (WGS) entry which is preliminary data.</text>
</comment>
<accession>L9Z3H2</accession>
<protein>
    <submittedName>
        <fullName evidence="2">Uncharacterized protein</fullName>
    </submittedName>
</protein>
<evidence type="ECO:0000313" key="2">
    <source>
        <dbReference type="EMBL" id="ELY80914.1"/>
    </source>
</evidence>
<dbReference type="AlphaFoldDB" id="L9Z3H2"/>
<dbReference type="PATRIC" id="fig|1230459.4.peg.1674"/>
<dbReference type="Proteomes" id="UP000011592">
    <property type="component" value="Unassembled WGS sequence"/>
</dbReference>
<keyword evidence="3" id="KW-1185">Reference proteome</keyword>
<sequence>MLRGLARLRRPETGLEQSDPVSSVPCGPLPDSVSTRVSTVPTTVRHAKTDVLTRIYARRWKTAARPT</sequence>
<reference evidence="2 3" key="1">
    <citation type="journal article" date="2014" name="PLoS Genet.">
        <title>Phylogenetically driven sequencing of extremely halophilic archaea reveals strategies for static and dynamic osmo-response.</title>
        <authorList>
            <person name="Becker E.A."/>
            <person name="Seitzer P.M."/>
            <person name="Tritt A."/>
            <person name="Larsen D."/>
            <person name="Krusor M."/>
            <person name="Yao A.I."/>
            <person name="Wu D."/>
            <person name="Madern D."/>
            <person name="Eisen J.A."/>
            <person name="Darling A.E."/>
            <person name="Facciotti M.T."/>
        </authorList>
    </citation>
    <scope>NUCLEOTIDE SEQUENCE [LARGE SCALE GENOMIC DNA]</scope>
    <source>
        <strain evidence="2 3">JCM 14663</strain>
    </source>
</reference>
<feature type="region of interest" description="Disordered" evidence="1">
    <location>
        <begin position="1"/>
        <end position="37"/>
    </location>
</feature>
<dbReference type="EMBL" id="AOIJ01000045">
    <property type="protein sequence ID" value="ELY80914.1"/>
    <property type="molecule type" value="Genomic_DNA"/>
</dbReference>
<proteinExistence type="predicted"/>
<evidence type="ECO:0000313" key="3">
    <source>
        <dbReference type="Proteomes" id="UP000011592"/>
    </source>
</evidence>
<gene>
    <name evidence="2" type="ORF">C486_08375</name>
</gene>
<organism evidence="2 3">
    <name type="scientific">Natrinema gari JCM 14663</name>
    <dbReference type="NCBI Taxonomy" id="1230459"/>
    <lineage>
        <taxon>Archaea</taxon>
        <taxon>Methanobacteriati</taxon>
        <taxon>Methanobacteriota</taxon>
        <taxon>Stenosarchaea group</taxon>
        <taxon>Halobacteria</taxon>
        <taxon>Halobacteriales</taxon>
        <taxon>Natrialbaceae</taxon>
        <taxon>Natrinema</taxon>
    </lineage>
</organism>
<name>L9Z3H2_9EURY</name>